<reference evidence="2 3" key="1">
    <citation type="journal article" date="2023" name="Int. J. Mol. Sci.">
        <title>De Novo Assembly and Annotation of 11 Diverse Shrub Willow (Salix) Genomes Reveals Novel Gene Organization in Sex-Linked Regions.</title>
        <authorList>
            <person name="Hyden B."/>
            <person name="Feng K."/>
            <person name="Yates T.B."/>
            <person name="Jawdy S."/>
            <person name="Cereghino C."/>
            <person name="Smart L.B."/>
            <person name="Muchero W."/>
        </authorList>
    </citation>
    <scope>NUCLEOTIDE SEQUENCE [LARGE SCALE GENOMIC DNA]</scope>
    <source>
        <tissue evidence="2">Shoot tip</tissue>
    </source>
</reference>
<comment type="caution">
    <text evidence="2">The sequence shown here is derived from an EMBL/GenBank/DDBJ whole genome shotgun (WGS) entry which is preliminary data.</text>
</comment>
<evidence type="ECO:0000256" key="1">
    <source>
        <dbReference type="SAM" id="MobiDB-lite"/>
    </source>
</evidence>
<evidence type="ECO:0000313" key="3">
    <source>
        <dbReference type="Proteomes" id="UP001162972"/>
    </source>
</evidence>
<feature type="region of interest" description="Disordered" evidence="1">
    <location>
        <begin position="139"/>
        <end position="168"/>
    </location>
</feature>
<name>A0AAD6JKT8_9ROSI</name>
<protein>
    <submittedName>
        <fullName evidence="2">Uncharacterized protein</fullName>
    </submittedName>
</protein>
<accession>A0AAD6JKT8</accession>
<evidence type="ECO:0000313" key="2">
    <source>
        <dbReference type="EMBL" id="KAJ6406966.1"/>
    </source>
</evidence>
<keyword evidence="3" id="KW-1185">Reference proteome</keyword>
<dbReference type="AlphaFoldDB" id="A0AAD6JKT8"/>
<proteinExistence type="predicted"/>
<dbReference type="Proteomes" id="UP001162972">
    <property type="component" value="Chromosome 6"/>
</dbReference>
<organism evidence="2 3">
    <name type="scientific">Salix udensis</name>
    <dbReference type="NCBI Taxonomy" id="889485"/>
    <lineage>
        <taxon>Eukaryota</taxon>
        <taxon>Viridiplantae</taxon>
        <taxon>Streptophyta</taxon>
        <taxon>Embryophyta</taxon>
        <taxon>Tracheophyta</taxon>
        <taxon>Spermatophyta</taxon>
        <taxon>Magnoliopsida</taxon>
        <taxon>eudicotyledons</taxon>
        <taxon>Gunneridae</taxon>
        <taxon>Pentapetalae</taxon>
        <taxon>rosids</taxon>
        <taxon>fabids</taxon>
        <taxon>Malpighiales</taxon>
        <taxon>Salicaceae</taxon>
        <taxon>Saliceae</taxon>
        <taxon>Salix</taxon>
    </lineage>
</organism>
<dbReference type="EMBL" id="JAPFFJ010000016">
    <property type="protein sequence ID" value="KAJ6406966.1"/>
    <property type="molecule type" value="Genomic_DNA"/>
</dbReference>
<gene>
    <name evidence="2" type="ORF">OIU84_010474</name>
</gene>
<feature type="compositionally biased region" description="Polar residues" evidence="1">
    <location>
        <begin position="139"/>
        <end position="150"/>
    </location>
</feature>
<sequence>MMGRPLSCDESTFCCTRLDYARVCVEIDATKPFIKNFDLKNPLSANPLHIEVEENVLPEEGQTTQRDLALVVRAQEKMTTQLPGHTQPLDPSSHHTLKVIMKDKIAIKPTDQEVPAAEEELARIAKGKMKEVEDNMLTVNNPSSHQSQASLDEEESSANTAEAGGQTDVNVTKSPQWVTCSVHSVLQDFDITVSFFYEYNTPAARQEMWDPLTVQEEILVRAVKNRSSVYACTKRRFTWSPTEASNTTGIMGKKLRQDHLKPRPSFKFLNFWAERGFYSPYSKSLAGAHSGIPHAKFDWDEAHMRLDEDPRAEEAISSERNKAKIKIELG</sequence>